<dbReference type="RefSeq" id="WP_303910246.1">
    <property type="nucleotide sequence ID" value="NZ_DYXM01000015.1"/>
</dbReference>
<protein>
    <submittedName>
        <fullName evidence="2">Uncharacterized protein</fullName>
    </submittedName>
</protein>
<dbReference type="Proteomes" id="UP000776650">
    <property type="component" value="Unassembled WGS sequence"/>
</dbReference>
<feature type="transmembrane region" description="Helical" evidence="1">
    <location>
        <begin position="32"/>
        <end position="49"/>
    </location>
</feature>
<gene>
    <name evidence="2" type="ORF">K8V11_00640</name>
</gene>
<feature type="transmembrane region" description="Helical" evidence="1">
    <location>
        <begin position="61"/>
        <end position="79"/>
    </location>
</feature>
<comment type="caution">
    <text evidence="2">The sequence shown here is derived from an EMBL/GenBank/DDBJ whole genome shotgun (WGS) entry which is preliminary data.</text>
</comment>
<evidence type="ECO:0000256" key="1">
    <source>
        <dbReference type="SAM" id="Phobius"/>
    </source>
</evidence>
<accession>A0A921F0K1</accession>
<dbReference type="AlphaFoldDB" id="A0A921F0K1"/>
<proteinExistence type="predicted"/>
<name>A0A921F0K1_9ACTN</name>
<evidence type="ECO:0000313" key="2">
    <source>
        <dbReference type="EMBL" id="HJE89502.1"/>
    </source>
</evidence>
<sequence length="105" mass="11774">MSFASRFLWARSRSRGLYTIPRDPAAFRPERLFLLMTAVLGIALGAHMLGGGPRDADLEAWLFSVAYLIPLVDIYGFAWKRLRAVSLSGRYSLAWPDAPHGRHSL</sequence>
<organism evidence="2 3">
    <name type="scientific">Dietzia timorensis</name>
    <dbReference type="NCBI Taxonomy" id="499555"/>
    <lineage>
        <taxon>Bacteria</taxon>
        <taxon>Bacillati</taxon>
        <taxon>Actinomycetota</taxon>
        <taxon>Actinomycetes</taxon>
        <taxon>Mycobacteriales</taxon>
        <taxon>Dietziaceae</taxon>
        <taxon>Dietzia</taxon>
    </lineage>
</organism>
<keyword evidence="1" id="KW-0472">Membrane</keyword>
<keyword evidence="1" id="KW-1133">Transmembrane helix</keyword>
<reference evidence="2" key="1">
    <citation type="journal article" date="2021" name="PeerJ">
        <title>Extensive microbial diversity within the chicken gut microbiome revealed by metagenomics and culture.</title>
        <authorList>
            <person name="Gilroy R."/>
            <person name="Ravi A."/>
            <person name="Getino M."/>
            <person name="Pursley I."/>
            <person name="Horton D.L."/>
            <person name="Alikhan N.F."/>
            <person name="Baker D."/>
            <person name="Gharbi K."/>
            <person name="Hall N."/>
            <person name="Watson M."/>
            <person name="Adriaenssens E.M."/>
            <person name="Foster-Nyarko E."/>
            <person name="Jarju S."/>
            <person name="Secka A."/>
            <person name="Antonio M."/>
            <person name="Oren A."/>
            <person name="Chaudhuri R.R."/>
            <person name="La Ragione R."/>
            <person name="Hildebrand F."/>
            <person name="Pallen M.J."/>
        </authorList>
    </citation>
    <scope>NUCLEOTIDE SEQUENCE</scope>
    <source>
        <strain evidence="2">ChiGjej1B1-18357</strain>
    </source>
</reference>
<reference evidence="2" key="2">
    <citation type="submission" date="2021-09" db="EMBL/GenBank/DDBJ databases">
        <authorList>
            <person name="Gilroy R."/>
        </authorList>
    </citation>
    <scope>NUCLEOTIDE SEQUENCE</scope>
    <source>
        <strain evidence="2">ChiGjej1B1-18357</strain>
    </source>
</reference>
<keyword evidence="1" id="KW-0812">Transmembrane</keyword>
<dbReference type="EMBL" id="DYXM01000015">
    <property type="protein sequence ID" value="HJE89502.1"/>
    <property type="molecule type" value="Genomic_DNA"/>
</dbReference>
<evidence type="ECO:0000313" key="3">
    <source>
        <dbReference type="Proteomes" id="UP000776650"/>
    </source>
</evidence>